<feature type="transmembrane region" description="Helical" evidence="4">
    <location>
        <begin position="298"/>
        <end position="318"/>
    </location>
</feature>
<dbReference type="Gene3D" id="3.90.550.10">
    <property type="entry name" value="Spore Coat Polysaccharide Biosynthesis Protein SpsA, Chain A"/>
    <property type="match status" value="1"/>
</dbReference>
<evidence type="ECO:0000313" key="6">
    <source>
        <dbReference type="Proteomes" id="UP000659388"/>
    </source>
</evidence>
<dbReference type="CDD" id="cd06439">
    <property type="entry name" value="CESA_like_1"/>
    <property type="match status" value="1"/>
</dbReference>
<feature type="transmembrane region" description="Helical" evidence="4">
    <location>
        <begin position="353"/>
        <end position="370"/>
    </location>
</feature>
<evidence type="ECO:0000256" key="4">
    <source>
        <dbReference type="SAM" id="Phobius"/>
    </source>
</evidence>
<gene>
    <name evidence="5" type="ORF">JL102_18630</name>
</gene>
<keyword evidence="6" id="KW-1185">Reference proteome</keyword>
<dbReference type="PANTHER" id="PTHR43630">
    <property type="entry name" value="POLY-BETA-1,6-N-ACETYL-D-GLUCOSAMINE SYNTHASE"/>
    <property type="match status" value="1"/>
</dbReference>
<feature type="transmembrane region" description="Helical" evidence="4">
    <location>
        <begin position="325"/>
        <end position="347"/>
    </location>
</feature>
<reference evidence="5" key="1">
    <citation type="submission" date="2021-01" db="EMBL/GenBank/DDBJ databases">
        <title>Fulvivirga kasyanovii gen. nov., sp nov., a novel member of the phylum Bacteroidetes isolated from seawater in a mussel farm.</title>
        <authorList>
            <person name="Zhao L.-H."/>
            <person name="Wang Z.-J."/>
        </authorList>
    </citation>
    <scope>NUCLEOTIDE SEQUENCE</scope>
    <source>
        <strain evidence="5">2943</strain>
    </source>
</reference>
<dbReference type="InterPro" id="IPR029044">
    <property type="entry name" value="Nucleotide-diphossugar_trans"/>
</dbReference>
<comment type="similarity">
    <text evidence="1">Belongs to the glycosyltransferase 2 family.</text>
</comment>
<comment type="caution">
    <text evidence="5">The sequence shown here is derived from an EMBL/GenBank/DDBJ whole genome shotgun (WGS) entry which is preliminary data.</text>
</comment>
<organism evidence="5 6">
    <name type="scientific">Fulvivirga sediminis</name>
    <dbReference type="NCBI Taxonomy" id="2803949"/>
    <lineage>
        <taxon>Bacteria</taxon>
        <taxon>Pseudomonadati</taxon>
        <taxon>Bacteroidota</taxon>
        <taxon>Cytophagia</taxon>
        <taxon>Cytophagales</taxon>
        <taxon>Fulvivirgaceae</taxon>
        <taxon>Fulvivirga</taxon>
    </lineage>
</organism>
<keyword evidence="2" id="KW-0328">Glycosyltransferase</keyword>
<protein>
    <submittedName>
        <fullName evidence="5">Glycosyltransferase family 2 protein</fullName>
    </submittedName>
</protein>
<dbReference type="RefSeq" id="WP_202245969.1">
    <property type="nucleotide sequence ID" value="NZ_JAESIY010000011.1"/>
</dbReference>
<dbReference type="Proteomes" id="UP000659388">
    <property type="component" value="Unassembled WGS sequence"/>
</dbReference>
<keyword evidence="4" id="KW-0472">Membrane</keyword>
<keyword evidence="4" id="KW-0812">Transmembrane</keyword>
<dbReference type="GO" id="GO:0016757">
    <property type="term" value="F:glycosyltransferase activity"/>
    <property type="evidence" value="ECO:0007669"/>
    <property type="project" value="UniProtKB-KW"/>
</dbReference>
<evidence type="ECO:0000313" key="5">
    <source>
        <dbReference type="EMBL" id="MBL3658175.1"/>
    </source>
</evidence>
<keyword evidence="4" id="KW-1133">Transmembrane helix</keyword>
<accession>A0A937F9I1</accession>
<dbReference type="PANTHER" id="PTHR43630:SF1">
    <property type="entry name" value="POLY-BETA-1,6-N-ACETYL-D-GLUCOSAMINE SYNTHASE"/>
    <property type="match status" value="1"/>
</dbReference>
<feature type="transmembrane region" description="Helical" evidence="4">
    <location>
        <begin position="7"/>
        <end position="31"/>
    </location>
</feature>
<evidence type="ECO:0000256" key="1">
    <source>
        <dbReference type="ARBA" id="ARBA00006739"/>
    </source>
</evidence>
<proteinExistence type="inferred from homology"/>
<evidence type="ECO:0000256" key="2">
    <source>
        <dbReference type="ARBA" id="ARBA00022676"/>
    </source>
</evidence>
<dbReference type="Pfam" id="PF13641">
    <property type="entry name" value="Glyco_tranf_2_3"/>
    <property type="match status" value="1"/>
</dbReference>
<dbReference type="EMBL" id="JAESIY010000011">
    <property type="protein sequence ID" value="MBL3658175.1"/>
    <property type="molecule type" value="Genomic_DNA"/>
</dbReference>
<evidence type="ECO:0000256" key="3">
    <source>
        <dbReference type="ARBA" id="ARBA00022679"/>
    </source>
</evidence>
<dbReference type="AlphaFoldDB" id="A0A937F9I1"/>
<dbReference type="SUPFAM" id="SSF53448">
    <property type="entry name" value="Nucleotide-diphospho-sugar transferases"/>
    <property type="match status" value="1"/>
</dbReference>
<keyword evidence="3" id="KW-0808">Transferase</keyword>
<sequence>MEIAIEICFWLGIFIIFYSYLGYGILLFVLVKLKRAFSSAHKEVDADFLPNITHVIAAYNEEDFIREKIANSLNLDYPKDKLKVIIVTDGSSDRTMDIIKEYPEVEHHHEDKRSGKIAAVNRMIPYLKTDITVFSDANTLLNQDALRNLGRHFANSKVGLVAGEKRVLSKDKDGAAASGEGFYWKYESKLKKWDSELHSVVGAAGELFAIRTELFHPVDTNIVIEDFYISLSLAMEGYKVVYEPDAYAMESGSASVKEELKRKIRIAAGGIQAVVKLKGLLNIFKYGVLSFQYISHRVLRWTLAPLCLILVLLANIYLAYLQIPLYQLILVCQIAFYAFSIIGWLLQNNNLKLKIFFIPYYFSMMNYAVFRGFFRYMKGSQSAVWEKAKRAA</sequence>
<name>A0A937F9I1_9BACT</name>